<dbReference type="AlphaFoldDB" id="A0A3D8VMR7"/>
<reference evidence="1 2" key="1">
    <citation type="submission" date="2018-08" db="EMBL/GenBank/DDBJ databases">
        <title>Genome sequence of strict halophilic Halobacillus trueperi SS1 isolated from Lunsu, a salty water body of North West Himalayas.</title>
        <authorList>
            <person name="Gupta S."/>
            <person name="Sharma P."/>
            <person name="Dev K."/>
            <person name="Baumler D."/>
            <person name="Sourirajan A."/>
        </authorList>
    </citation>
    <scope>NUCLEOTIDE SEQUENCE [LARGE SCALE GENOMIC DNA]</scope>
    <source>
        <strain evidence="1 2">SS1</strain>
    </source>
</reference>
<dbReference type="EMBL" id="QTLC01000043">
    <property type="protein sequence ID" value="RDY70612.1"/>
    <property type="molecule type" value="Genomic_DNA"/>
</dbReference>
<accession>A0A3D8VMR7</accession>
<organism evidence="1 2">
    <name type="scientific">Halobacillus trueperi</name>
    <dbReference type="NCBI Taxonomy" id="156205"/>
    <lineage>
        <taxon>Bacteria</taxon>
        <taxon>Bacillati</taxon>
        <taxon>Bacillota</taxon>
        <taxon>Bacilli</taxon>
        <taxon>Bacillales</taxon>
        <taxon>Bacillaceae</taxon>
        <taxon>Halobacillus</taxon>
    </lineage>
</organism>
<evidence type="ECO:0000313" key="1">
    <source>
        <dbReference type="EMBL" id="RDY70612.1"/>
    </source>
</evidence>
<dbReference type="Proteomes" id="UP000257032">
    <property type="component" value="Unassembled WGS sequence"/>
</dbReference>
<name>A0A3D8VMR7_9BACI</name>
<proteinExistence type="predicted"/>
<gene>
    <name evidence="1" type="ORF">DXT76_11815</name>
</gene>
<evidence type="ECO:0000313" key="2">
    <source>
        <dbReference type="Proteomes" id="UP000257032"/>
    </source>
</evidence>
<comment type="caution">
    <text evidence="1">The sequence shown here is derived from an EMBL/GenBank/DDBJ whole genome shotgun (WGS) entry which is preliminary data.</text>
</comment>
<protein>
    <submittedName>
        <fullName evidence="1">Uncharacterized protein</fullName>
    </submittedName>
</protein>
<sequence>MIARLVPMRSSEVCFDKRILAPFQHAELSVKASTYLLFSSTPFFISLYYARIFLICKGSSLFENSSHNLSYLIKIEGLLTGNDVARISESMNGHLCKIASIHETGGAFPRRNK</sequence>